<comment type="caution">
    <text evidence="7">The sequence shown here is derived from an EMBL/GenBank/DDBJ whole genome shotgun (WGS) entry which is preliminary data.</text>
</comment>
<keyword evidence="8" id="KW-1185">Reference proteome</keyword>
<dbReference type="RefSeq" id="WP_128520760.1">
    <property type="nucleotide sequence ID" value="NZ_RJQC01000003.1"/>
</dbReference>
<organism evidence="7 8">
    <name type="scientific">Absicoccus porci</name>
    <dbReference type="NCBI Taxonomy" id="2486576"/>
    <lineage>
        <taxon>Bacteria</taxon>
        <taxon>Bacillati</taxon>
        <taxon>Bacillota</taxon>
        <taxon>Erysipelotrichia</taxon>
        <taxon>Erysipelotrichales</taxon>
        <taxon>Erysipelotrichaceae</taxon>
        <taxon>Absicoccus</taxon>
    </lineage>
</organism>
<gene>
    <name evidence="7" type="ORF">EDX97_08660</name>
</gene>
<evidence type="ECO:0000256" key="4">
    <source>
        <dbReference type="SAM" id="Coils"/>
    </source>
</evidence>
<dbReference type="InterPro" id="IPR038729">
    <property type="entry name" value="Rad50/SbcC_AAA"/>
</dbReference>
<dbReference type="PANTHER" id="PTHR32114:SF2">
    <property type="entry name" value="ABC TRANSPORTER ABCH.3"/>
    <property type="match status" value="1"/>
</dbReference>
<dbReference type="SUPFAM" id="SSF52540">
    <property type="entry name" value="P-loop containing nucleoside triphosphate hydrolases"/>
    <property type="match status" value="2"/>
</dbReference>
<evidence type="ECO:0000313" key="7">
    <source>
        <dbReference type="EMBL" id="RNM29697.1"/>
    </source>
</evidence>
<comment type="similarity">
    <text evidence="1">Belongs to the SMC family. SbcC subfamily.</text>
</comment>
<feature type="coiled-coil region" evidence="4">
    <location>
        <begin position="244"/>
        <end position="305"/>
    </location>
</feature>
<reference evidence="7 8" key="1">
    <citation type="submission" date="2018-11" db="EMBL/GenBank/DDBJ databases">
        <title>Clostridium sp. nov., a member of the family Erysipelotrichaceae isolated from pig faeces.</title>
        <authorList>
            <person name="Chang Y.-H."/>
        </authorList>
    </citation>
    <scope>NUCLEOTIDE SEQUENCE [LARGE SCALE GENOMIC DNA]</scope>
    <source>
        <strain evidence="7 8">YH-panp20</strain>
    </source>
</reference>
<dbReference type="GO" id="GO:0006302">
    <property type="term" value="P:double-strand break repair"/>
    <property type="evidence" value="ECO:0007669"/>
    <property type="project" value="InterPro"/>
</dbReference>
<protein>
    <recommendedName>
        <fullName evidence="3">Nuclease SbcCD subunit C</fullName>
    </recommendedName>
</protein>
<proteinExistence type="inferred from homology"/>
<evidence type="ECO:0000256" key="1">
    <source>
        <dbReference type="ARBA" id="ARBA00006930"/>
    </source>
</evidence>
<dbReference type="InterPro" id="IPR027417">
    <property type="entry name" value="P-loop_NTPase"/>
</dbReference>
<evidence type="ECO:0000256" key="5">
    <source>
        <dbReference type="SAM" id="MobiDB-lite"/>
    </source>
</evidence>
<comment type="subunit">
    <text evidence="2">Heterodimer of SbcC and SbcD.</text>
</comment>
<feature type="region of interest" description="Disordered" evidence="5">
    <location>
        <begin position="105"/>
        <end position="132"/>
    </location>
</feature>
<evidence type="ECO:0000259" key="6">
    <source>
        <dbReference type="Pfam" id="PF13476"/>
    </source>
</evidence>
<dbReference type="GO" id="GO:0016887">
    <property type="term" value="F:ATP hydrolysis activity"/>
    <property type="evidence" value="ECO:0007669"/>
    <property type="project" value="InterPro"/>
</dbReference>
<keyword evidence="4" id="KW-0175">Coiled coil</keyword>
<evidence type="ECO:0000313" key="8">
    <source>
        <dbReference type="Proteomes" id="UP000276568"/>
    </source>
</evidence>
<dbReference type="AlphaFoldDB" id="A0A3N0HYF6"/>
<dbReference type="Proteomes" id="UP000276568">
    <property type="component" value="Unassembled WGS sequence"/>
</dbReference>
<name>A0A3N0HYF6_9FIRM</name>
<sequence length="1017" mass="118442">MKPNRLTLCAFGSYAQPTTIDFDKPNQNLFLITGNTGSGKTTIFDALVFALYGQASSNNNKKMGSILQSQFSSYETTPYVELTFTDHGQTYTIHRVPAHYQVYKRGPKKGQRKEKAENGSVSLTMPDGRIYPPKETNARIEQIMGLSKEQFMQVAMIAQGEFMDVLRSNSDDKKAIFRKLFHTDIYQKIIDQANERKKKGENDLSQFKTRLISELEHLELEDPVLMAMRQTIVQNQNNDWDGYIQQLEIALETEKQEKEIWIEKEKKAQQERDHYYSLHQQAIQLEEAYQSLSVANAKKAELDAQKPSMEKKQTLIKKTEQAWELSHLYQQYTQALTFYKEVMDSLSQAQKQEPILHKNMEDLHQKVVREKTQYDAWMKEYHTFEEQIQRARNIFDEIDHCDTVGKQVNEQIKQNELNLEELSKKQTTLKEDFDAHQTIVDAMKDLDVRKLQLENQKQELDVWDKDLDEIDALEAKIKMQQGAYTNTSFEHDQALISYLQLSNQFYDAQAGLLAAKLEPGKPCPVCGSCQHPHPATQQEDTITKEDINEQQALVQSLDTEREKIAYDIDAMTKKRQELIDAHAGDFSSAYQMFEKQWKQWQDDQKQYQNSTKQMEMISSQLTDLETNLLTCQNRQQDLSIQKEKYRVQKETLKKETPFESLFLAEQQWKIKEAEKSKKEQSYQKIQSAYEKAVAEWHQITTLMNKYEQEQPQRKQLVENTQFTFENKQKEEPLEDWQTYVKQYTKEDVETWKQEMDAYKQSMTTIRTQIQDAKQLIKGQPRPDLTSMEEKLKAAEQMLSEISQQAMRRSQRFENNQKTIQTIQVQWQHHQKALQTYAMYDRLYRQLSGNVSGSRMDIETYVQRTYLARILDAANARFLEMSSGMFELRMKELESAGEGKNRGLDFMVYSHVTGQTREVRTLSGGESFMAALSLALGMADEIQAHASGIQLDILFIDEGFGTLDDHARKQAIRVLQRMSTGTKMIGLISHVDELKQAIEDQLIVTKDNKGSHIRWQIS</sequence>
<feature type="coiled-coil region" evidence="4">
    <location>
        <begin position="405"/>
        <end position="473"/>
    </location>
</feature>
<dbReference type="Gene3D" id="3.40.50.300">
    <property type="entry name" value="P-loop containing nucleotide triphosphate hydrolases"/>
    <property type="match status" value="2"/>
</dbReference>
<dbReference type="PANTHER" id="PTHR32114">
    <property type="entry name" value="ABC TRANSPORTER ABCH.3"/>
    <property type="match status" value="1"/>
</dbReference>
<dbReference type="Pfam" id="PF13558">
    <property type="entry name" value="SbcC_Walker_B"/>
    <property type="match status" value="1"/>
</dbReference>
<accession>A0A3N0HYF6</accession>
<evidence type="ECO:0000256" key="2">
    <source>
        <dbReference type="ARBA" id="ARBA00011322"/>
    </source>
</evidence>
<evidence type="ECO:0000256" key="3">
    <source>
        <dbReference type="ARBA" id="ARBA00013368"/>
    </source>
</evidence>
<dbReference type="EMBL" id="RJQC01000003">
    <property type="protein sequence ID" value="RNM29697.1"/>
    <property type="molecule type" value="Genomic_DNA"/>
</dbReference>
<dbReference type="OrthoDB" id="9795626at2"/>
<feature type="coiled-coil region" evidence="4">
    <location>
        <begin position="607"/>
        <end position="655"/>
    </location>
</feature>
<dbReference type="Pfam" id="PF13476">
    <property type="entry name" value="AAA_23"/>
    <property type="match status" value="1"/>
</dbReference>
<feature type="domain" description="Rad50/SbcC-type AAA" evidence="6">
    <location>
        <begin position="5"/>
        <end position="204"/>
    </location>
</feature>